<dbReference type="EMBL" id="AGNL01015338">
    <property type="protein sequence ID" value="EJK65988.1"/>
    <property type="molecule type" value="Genomic_DNA"/>
</dbReference>
<dbReference type="Gene3D" id="2.130.10.80">
    <property type="entry name" value="Galactose oxidase/kelch, beta-propeller"/>
    <property type="match status" value="1"/>
</dbReference>
<feature type="region of interest" description="Disordered" evidence="1">
    <location>
        <begin position="621"/>
        <end position="641"/>
    </location>
</feature>
<reference evidence="2 3" key="1">
    <citation type="journal article" date="2012" name="Genome Biol.">
        <title>Genome and low-iron response of an oceanic diatom adapted to chronic iron limitation.</title>
        <authorList>
            <person name="Lommer M."/>
            <person name="Specht M."/>
            <person name="Roy A.S."/>
            <person name="Kraemer L."/>
            <person name="Andreson R."/>
            <person name="Gutowska M.A."/>
            <person name="Wolf J."/>
            <person name="Bergner S.V."/>
            <person name="Schilhabel M.B."/>
            <person name="Klostermeier U.C."/>
            <person name="Beiko R.G."/>
            <person name="Rosenstiel P."/>
            <person name="Hippler M."/>
            <person name="Laroche J."/>
        </authorList>
    </citation>
    <scope>NUCLEOTIDE SEQUENCE [LARGE SCALE GENOMIC DNA]</scope>
    <source>
        <strain evidence="2 3">CCMP1005</strain>
    </source>
</reference>
<dbReference type="PANTHER" id="PTHR34823">
    <property type="entry name" value="GLCNAC-BINDING PROTEIN A"/>
    <property type="match status" value="1"/>
</dbReference>
<organism evidence="2 3">
    <name type="scientific">Thalassiosira oceanica</name>
    <name type="common">Marine diatom</name>
    <dbReference type="NCBI Taxonomy" id="159749"/>
    <lineage>
        <taxon>Eukaryota</taxon>
        <taxon>Sar</taxon>
        <taxon>Stramenopiles</taxon>
        <taxon>Ochrophyta</taxon>
        <taxon>Bacillariophyta</taxon>
        <taxon>Coscinodiscophyceae</taxon>
        <taxon>Thalassiosirophycidae</taxon>
        <taxon>Thalassiosirales</taxon>
        <taxon>Thalassiosiraceae</taxon>
        <taxon>Thalassiosira</taxon>
    </lineage>
</organism>
<dbReference type="Proteomes" id="UP000266841">
    <property type="component" value="Unassembled WGS sequence"/>
</dbReference>
<dbReference type="InterPro" id="IPR008979">
    <property type="entry name" value="Galactose-bd-like_sf"/>
</dbReference>
<accession>K0SID0</accession>
<feature type="region of interest" description="Disordered" evidence="1">
    <location>
        <begin position="65"/>
        <end position="91"/>
    </location>
</feature>
<evidence type="ECO:0000313" key="3">
    <source>
        <dbReference type="Proteomes" id="UP000266841"/>
    </source>
</evidence>
<feature type="compositionally biased region" description="Low complexity" evidence="1">
    <location>
        <begin position="71"/>
        <end position="83"/>
    </location>
</feature>
<evidence type="ECO:0000313" key="2">
    <source>
        <dbReference type="EMBL" id="EJK65988.1"/>
    </source>
</evidence>
<dbReference type="InterPro" id="IPR015915">
    <property type="entry name" value="Kelch-typ_b-propeller"/>
</dbReference>
<dbReference type="InterPro" id="IPR051024">
    <property type="entry name" value="GlcNAc_Chitin_IntDeg"/>
</dbReference>
<name>K0SID0_THAOC</name>
<keyword evidence="3" id="KW-1185">Reference proteome</keyword>
<sequence>MNVATNGGHLDGINGACNDIEHVCTSTASQAGSSMSVIEAGCCERGSDNINYGCNNKQLDDDINCTPSEAPTNSPTKTPSGSPTRPPPPVTSLIAVEDHPWYGEPQFIHPATECTDFVECVQGIDQLFPSELATAVPLLAGVSVVPATRHARNLLALFAEMGKVVLEVMPARMPLLEKMQAGRVVNSCKNVGEESQNGHVGQKATCQEVGYQGSVGDIIDSCYARSGCQGTGKNNGSIGYIVSGCTSKYAVGLKSPPFILKPLTLTRKLLHRSRQCMNVATNGGHLDGINGACNDIEHVCTSTASQAGSSMSVIEAGCCERGSDNINYGCNNKQLDDDINCTPSEAPTISPTKSPSTSPTSYILEEFPWSQITDFSFEQTSSQPAGVRVIVSEDGSVVAFGVPDSNSDSGQVHVYDMSTGSKVLRAALDGESAGDKFGSSMSMTPDGSTLVIGSEMSNRVYVYDWEASANNYVLRGTLLGSDGTSFGFSVELTNDGNFLAVGALYSRPYDNQDIISGSAKVFNYVGNQWEQVGSELMPYEDSTAVANDARFGWSLGLSSDGRTIAVGGIGANDGQGLVKLFNFDVNTGSWEEKQSFNGSTGAGTTSQLGFDLELSSDGEMLILGSPNADNPSESSDNDHGSVAVYKLNDSSGLYVQVGDTLYGTAAKHFGTSLAISSDTSMIVVGSSSDGGGAQVYKFNNVDYVQYGNEISGGSFFGKFVGVSGDGLEVFVWADASSEYFVYELPPPPTASPTASPTNSPSQVKQVQIFDESSMNVATTESAVITMSSTDGGNIPANAVDGDSNTAARTIDESMPWLRIELAQVIDIWKVIIDSDSDLSTATVTLLDEDGEATFGIDGSGSGGRPISDVLAAERNDSGALEINSLDFQGWQSSSPSTSPTMSPTSKPTLDAFIPVNIAGYIQYNDEGMCCVENMPEFIAATEAVLTETACEDDSSQICIARVISVENIVVCGEPVENTNAVARKLQSLNWAEYDYVITLERVCGTLNCADAQTVADQAFAAIQQDITAAIDDGSFVAQLQTHTQGSSESLATMLSNAAVMVSMDEVVVVPGCFNPYVEGKRYMPGQYVSFATAELVGGTSQDNPRTVQVSRNYKCMDGEFSKFCGSAGFGPGSLYSDLVWSKEFECTGVANYDLSSYPLWVGIGCPPEYKTGSPYNAEDQVSYDSVVYQCAKEPLNQFCGMSMYEPGKGLYYEEAWEILGSCAGTVVPSSSPVHDALTDMGGCPGEWHEAENRQVSYVEGDVVSKNGLVFACREFPHSDHCSQRGYEPLEDNAWKDAWMVAGYCSDNIGPTQSPSFVSLASTGACPDPYKQKLYEEGDTVSVVVSAEPLRQVVYRCKEWPYSGFCAQFSPDEIGGDQGWMLTGSCNGLMEPTASPSFDLLAYMGGCPKEISYENPAYVAGDTVSITVSEIPERKVVYECKQYPFTGACDGTFAPSSTPMCTYERCRSESISCACGTPNCPTGDGQTSGCTKSDDICNEVDVLPFDGSSLANYQEGDVVRIGTQRFKCRDWPNEAWAQDGLCV</sequence>
<proteinExistence type="predicted"/>
<dbReference type="eggNOG" id="ENOG502QSKR">
    <property type="taxonomic scope" value="Eukaryota"/>
</dbReference>
<gene>
    <name evidence="2" type="ORF">THAOC_13111</name>
</gene>
<evidence type="ECO:0000256" key="1">
    <source>
        <dbReference type="SAM" id="MobiDB-lite"/>
    </source>
</evidence>
<dbReference type="Gene3D" id="2.60.120.260">
    <property type="entry name" value="Galactose-binding domain-like"/>
    <property type="match status" value="1"/>
</dbReference>
<dbReference type="InterPro" id="IPR037293">
    <property type="entry name" value="Gal_Oxidase_central_sf"/>
</dbReference>
<comment type="caution">
    <text evidence="2">The sequence shown here is derived from an EMBL/GenBank/DDBJ whole genome shotgun (WGS) entry which is preliminary data.</text>
</comment>
<dbReference type="Gene3D" id="2.10.10.90">
    <property type="match status" value="1"/>
</dbReference>
<dbReference type="SUPFAM" id="SSF49785">
    <property type="entry name" value="Galactose-binding domain-like"/>
    <property type="match status" value="1"/>
</dbReference>
<protein>
    <submittedName>
        <fullName evidence="2">Uncharacterized protein</fullName>
    </submittedName>
</protein>
<dbReference type="Gene3D" id="2.120.10.80">
    <property type="entry name" value="Kelch-type beta propeller"/>
    <property type="match status" value="1"/>
</dbReference>
<dbReference type="PANTHER" id="PTHR34823:SF1">
    <property type="entry name" value="CHITIN-BINDING TYPE-4 DOMAIN-CONTAINING PROTEIN"/>
    <property type="match status" value="1"/>
</dbReference>
<dbReference type="OrthoDB" id="49304at2759"/>
<dbReference type="SUPFAM" id="SSF82171">
    <property type="entry name" value="DPP6 N-terminal domain-like"/>
    <property type="match status" value="1"/>
</dbReference>